<proteinExistence type="predicted"/>
<accession>A0ABR1EIY4</accession>
<organism evidence="1 2">
    <name type="scientific">Necator americanus</name>
    <name type="common">Human hookworm</name>
    <dbReference type="NCBI Taxonomy" id="51031"/>
    <lineage>
        <taxon>Eukaryota</taxon>
        <taxon>Metazoa</taxon>
        <taxon>Ecdysozoa</taxon>
        <taxon>Nematoda</taxon>
        <taxon>Chromadorea</taxon>
        <taxon>Rhabditida</taxon>
        <taxon>Rhabditina</taxon>
        <taxon>Rhabditomorpha</taxon>
        <taxon>Strongyloidea</taxon>
        <taxon>Ancylostomatidae</taxon>
        <taxon>Bunostominae</taxon>
        <taxon>Necator</taxon>
    </lineage>
</organism>
<dbReference type="Proteomes" id="UP001303046">
    <property type="component" value="Unassembled WGS sequence"/>
</dbReference>
<gene>
    <name evidence="1" type="primary">Necator_chrX.g23497</name>
    <name evidence="1" type="ORF">RB195_023333</name>
</gene>
<dbReference type="EMBL" id="JAVFWL010000006">
    <property type="protein sequence ID" value="KAK6762565.1"/>
    <property type="molecule type" value="Genomic_DNA"/>
</dbReference>
<comment type="caution">
    <text evidence="1">The sequence shown here is derived from an EMBL/GenBank/DDBJ whole genome shotgun (WGS) entry which is preliminary data.</text>
</comment>
<name>A0ABR1EIY4_NECAM</name>
<evidence type="ECO:0000313" key="2">
    <source>
        <dbReference type="Proteomes" id="UP001303046"/>
    </source>
</evidence>
<protein>
    <submittedName>
        <fullName evidence="1">Uncharacterized protein</fullName>
    </submittedName>
</protein>
<keyword evidence="2" id="KW-1185">Reference proteome</keyword>
<sequence>MSSEGLLGFNLEETTWPKKEFWTEVVKEDLRRLGVNMLFRRDVSFCGIRNSDEWINAVEALPENREHWAVKEKYHNSIRVEGLAVVLLDF</sequence>
<reference evidence="1 2" key="1">
    <citation type="submission" date="2023-08" db="EMBL/GenBank/DDBJ databases">
        <title>A Necator americanus chromosomal reference genome.</title>
        <authorList>
            <person name="Ilik V."/>
            <person name="Petrzelkova K.J."/>
            <person name="Pardy F."/>
            <person name="Fuh T."/>
            <person name="Niatou-Singa F.S."/>
            <person name="Gouil Q."/>
            <person name="Baker L."/>
            <person name="Ritchie M.E."/>
            <person name="Jex A.R."/>
            <person name="Gazzola D."/>
            <person name="Li H."/>
            <person name="Toshio Fujiwara R."/>
            <person name="Zhan B."/>
            <person name="Aroian R.V."/>
            <person name="Pafco B."/>
            <person name="Schwarz E.M."/>
        </authorList>
    </citation>
    <scope>NUCLEOTIDE SEQUENCE [LARGE SCALE GENOMIC DNA]</scope>
    <source>
        <strain evidence="1 2">Aroian</strain>
        <tissue evidence="1">Whole animal</tissue>
    </source>
</reference>
<evidence type="ECO:0000313" key="1">
    <source>
        <dbReference type="EMBL" id="KAK6762565.1"/>
    </source>
</evidence>